<evidence type="ECO:0000313" key="7">
    <source>
        <dbReference type="Ensembl" id="ENSOANP00000024799.2"/>
    </source>
</evidence>
<dbReference type="InterPro" id="IPR035979">
    <property type="entry name" value="RBD_domain_sf"/>
</dbReference>
<dbReference type="GO" id="GO:0005654">
    <property type="term" value="C:nucleoplasm"/>
    <property type="evidence" value="ECO:0000318"/>
    <property type="project" value="GO_Central"/>
</dbReference>
<dbReference type="Pfam" id="PF00076">
    <property type="entry name" value="RRM_1"/>
    <property type="match status" value="3"/>
</dbReference>
<dbReference type="STRING" id="9258.ENSOANP00000024799"/>
<name>F7DR02_ORNAN</name>
<accession>F7DR02</accession>
<dbReference type="GeneID" id="100076345"/>
<dbReference type="OMA" id="FRHPPDR"/>
<dbReference type="eggNOG" id="KOG4307">
    <property type="taxonomic scope" value="Eukaryota"/>
</dbReference>
<dbReference type="InterPro" id="IPR012677">
    <property type="entry name" value="Nucleotide-bd_a/b_plait_sf"/>
</dbReference>
<evidence type="ECO:0000256" key="5">
    <source>
        <dbReference type="SAM" id="MobiDB-lite"/>
    </source>
</evidence>
<dbReference type="Ensembl" id="ENSOANT00000024803.2">
    <property type="protein sequence ID" value="ENSOANP00000024799.2"/>
    <property type="gene ID" value="ENSOANG00000015735.2"/>
</dbReference>
<feature type="region of interest" description="Disordered" evidence="5">
    <location>
        <begin position="559"/>
        <end position="617"/>
    </location>
</feature>
<dbReference type="Proteomes" id="UP000002279">
    <property type="component" value="Chromosome 4"/>
</dbReference>
<dbReference type="SUPFAM" id="SSF54928">
    <property type="entry name" value="RNA-binding domain, RBD"/>
    <property type="match status" value="4"/>
</dbReference>
<keyword evidence="3 4" id="KW-0694">RNA-binding</keyword>
<feature type="region of interest" description="Disordered" evidence="5">
    <location>
        <begin position="312"/>
        <end position="351"/>
    </location>
</feature>
<dbReference type="Gene3D" id="3.30.70.330">
    <property type="match status" value="5"/>
</dbReference>
<dbReference type="FunFam" id="3.30.70.330:FF:000193">
    <property type="entry name" value="RNA-binding motif protein 12"/>
    <property type="match status" value="1"/>
</dbReference>
<dbReference type="Bgee" id="ENSOANG00000015735">
    <property type="expression patterns" value="Expressed in fibroblast and 8 other cell types or tissues"/>
</dbReference>
<dbReference type="OrthoDB" id="2588702at2759"/>
<dbReference type="GO" id="GO:0043484">
    <property type="term" value="P:regulation of RNA splicing"/>
    <property type="evidence" value="ECO:0000318"/>
    <property type="project" value="GO_Central"/>
</dbReference>
<dbReference type="GeneTree" id="ENSGT00940000158322"/>
<dbReference type="PROSITE" id="PS50102">
    <property type="entry name" value="RRM"/>
    <property type="match status" value="3"/>
</dbReference>
<proteinExistence type="predicted"/>
<dbReference type="GO" id="GO:1990904">
    <property type="term" value="C:ribonucleoprotein complex"/>
    <property type="evidence" value="ECO:0000318"/>
    <property type="project" value="GO_Central"/>
</dbReference>
<dbReference type="InterPro" id="IPR000504">
    <property type="entry name" value="RRM_dom"/>
</dbReference>
<dbReference type="CDD" id="cd12748">
    <property type="entry name" value="RRM4_RBM12B"/>
    <property type="match status" value="1"/>
</dbReference>
<dbReference type="InParanoid" id="F7DR02"/>
<keyword evidence="8" id="KW-1185">Reference proteome</keyword>
<gene>
    <name evidence="7" type="primary">RBM12B</name>
</gene>
<reference evidence="7" key="3">
    <citation type="submission" date="2025-09" db="UniProtKB">
        <authorList>
            <consortium name="Ensembl"/>
        </authorList>
    </citation>
    <scope>IDENTIFICATION</scope>
    <source>
        <strain evidence="7">Glennie</strain>
    </source>
</reference>
<dbReference type="GO" id="GO:0003723">
    <property type="term" value="F:RNA binding"/>
    <property type="evidence" value="ECO:0000318"/>
    <property type="project" value="GO_Central"/>
</dbReference>
<dbReference type="RefSeq" id="XP_028919630.2">
    <property type="nucleotide sequence ID" value="XM_029063797.2"/>
</dbReference>
<organism evidence="7 8">
    <name type="scientific">Ornithorhynchus anatinus</name>
    <name type="common">Duckbill platypus</name>
    <dbReference type="NCBI Taxonomy" id="9258"/>
    <lineage>
        <taxon>Eukaryota</taxon>
        <taxon>Metazoa</taxon>
        <taxon>Chordata</taxon>
        <taxon>Craniata</taxon>
        <taxon>Vertebrata</taxon>
        <taxon>Euteleostomi</taxon>
        <taxon>Mammalia</taxon>
        <taxon>Monotremata</taxon>
        <taxon>Ornithorhynchidae</taxon>
        <taxon>Ornithorhynchus</taxon>
    </lineage>
</organism>
<evidence type="ECO:0000256" key="1">
    <source>
        <dbReference type="ARBA" id="ARBA00022553"/>
    </source>
</evidence>
<dbReference type="CDD" id="cd12744">
    <property type="entry name" value="RRM1_RBM12B"/>
    <property type="match status" value="1"/>
</dbReference>
<feature type="region of interest" description="Disordered" evidence="5">
    <location>
        <begin position="187"/>
        <end position="208"/>
    </location>
</feature>
<feature type="domain" description="RRM" evidence="6">
    <location>
        <begin position="471"/>
        <end position="548"/>
    </location>
</feature>
<evidence type="ECO:0000256" key="4">
    <source>
        <dbReference type="PROSITE-ProRule" id="PRU00176"/>
    </source>
</evidence>
<keyword evidence="2" id="KW-0677">Repeat</keyword>
<dbReference type="HOGENOM" id="CLU_004368_1_0_1"/>
<reference evidence="7" key="2">
    <citation type="submission" date="2025-08" db="UniProtKB">
        <authorList>
            <consortium name="Ensembl"/>
        </authorList>
    </citation>
    <scope>IDENTIFICATION</scope>
    <source>
        <strain evidence="7">Glennie</strain>
    </source>
</reference>
<feature type="domain" description="RRM" evidence="6">
    <location>
        <begin position="673"/>
        <end position="749"/>
    </location>
</feature>
<feature type="domain" description="RRM" evidence="6">
    <location>
        <begin position="220"/>
        <end position="295"/>
    </location>
</feature>
<keyword evidence="1" id="KW-0597">Phosphoprotein</keyword>
<dbReference type="CTD" id="389677"/>
<dbReference type="PANTHER" id="PTHR13976">
    <property type="entry name" value="HETEROGENEOUS NUCLEAR RIBONUCLEOPROTEIN-RELATED"/>
    <property type="match status" value="1"/>
</dbReference>
<dbReference type="InterPro" id="IPR047188">
    <property type="entry name" value="RRM4_RBM12B"/>
</dbReference>
<evidence type="ECO:0000256" key="3">
    <source>
        <dbReference type="ARBA" id="ARBA00022884"/>
    </source>
</evidence>
<reference evidence="7 8" key="1">
    <citation type="journal article" date="2008" name="Nature">
        <title>Genome analysis of the platypus reveals unique signatures of evolution.</title>
        <authorList>
            <person name="Warren W.C."/>
            <person name="Hillier L.W."/>
            <person name="Marshall Graves J.A."/>
            <person name="Birney E."/>
            <person name="Ponting C.P."/>
            <person name="Grutzner F."/>
            <person name="Belov K."/>
            <person name="Miller W."/>
            <person name="Clarke L."/>
            <person name="Chinwalla A.T."/>
            <person name="Yang S.P."/>
            <person name="Heger A."/>
            <person name="Locke D.P."/>
            <person name="Miethke P."/>
            <person name="Waters P.D."/>
            <person name="Veyrunes F."/>
            <person name="Fulton L."/>
            <person name="Fulton B."/>
            <person name="Graves T."/>
            <person name="Wallis J."/>
            <person name="Puente X.S."/>
            <person name="Lopez-Otin C."/>
            <person name="Ordonez G.R."/>
            <person name="Eichler E.E."/>
            <person name="Chen L."/>
            <person name="Cheng Z."/>
            <person name="Deakin J.E."/>
            <person name="Alsop A."/>
            <person name="Thompson K."/>
            <person name="Kirby P."/>
            <person name="Papenfuss A.T."/>
            <person name="Wakefield M.J."/>
            <person name="Olender T."/>
            <person name="Lancet D."/>
            <person name="Huttley G.A."/>
            <person name="Smit A.F."/>
            <person name="Pask A."/>
            <person name="Temple-Smith P."/>
            <person name="Batzer M.A."/>
            <person name="Walker J.A."/>
            <person name="Konkel M.K."/>
            <person name="Harris R.S."/>
            <person name="Whittington C.M."/>
            <person name="Wong E.S."/>
            <person name="Gemmell N.J."/>
            <person name="Buschiazzo E."/>
            <person name="Vargas Jentzsch I.M."/>
            <person name="Merkel A."/>
            <person name="Schmitz J."/>
            <person name="Zemann A."/>
            <person name="Churakov G."/>
            <person name="Kriegs J.O."/>
            <person name="Brosius J."/>
            <person name="Murchison E.P."/>
            <person name="Sachidanandam R."/>
            <person name="Smith C."/>
            <person name="Hannon G.J."/>
            <person name="Tsend-Ayush E."/>
            <person name="McMillan D."/>
            <person name="Attenborough R."/>
            <person name="Rens W."/>
            <person name="Ferguson-Smith M."/>
            <person name="Lefevre C.M."/>
            <person name="Sharp J.A."/>
            <person name="Nicholas K.R."/>
            <person name="Ray D.A."/>
            <person name="Kube M."/>
            <person name="Reinhardt R."/>
            <person name="Pringle T.H."/>
            <person name="Taylor J."/>
            <person name="Jones R.C."/>
            <person name="Nixon B."/>
            <person name="Dacheux J.L."/>
            <person name="Niwa H."/>
            <person name="Sekita Y."/>
            <person name="Huang X."/>
            <person name="Stark A."/>
            <person name="Kheradpour P."/>
            <person name="Kellis M."/>
            <person name="Flicek P."/>
            <person name="Chen Y."/>
            <person name="Webber C."/>
            <person name="Hardison R."/>
            <person name="Nelson J."/>
            <person name="Hallsworth-Pepin K."/>
            <person name="Delehaunty K."/>
            <person name="Markovic C."/>
            <person name="Minx P."/>
            <person name="Feng Y."/>
            <person name="Kremitzki C."/>
            <person name="Mitreva M."/>
            <person name="Glasscock J."/>
            <person name="Wylie T."/>
            <person name="Wohldmann P."/>
            <person name="Thiru P."/>
            <person name="Nhan M.N."/>
            <person name="Pohl C.S."/>
            <person name="Smith S.M."/>
            <person name="Hou S."/>
            <person name="Nefedov M."/>
            <person name="de Jong P.J."/>
            <person name="Renfree M.B."/>
            <person name="Mardis E.R."/>
            <person name="Wilson R.K."/>
        </authorList>
    </citation>
    <scope>NUCLEOTIDE SEQUENCE [LARGE SCALE GENOMIC DNA]</scope>
    <source>
        <strain evidence="7 8">Glennie</strain>
    </source>
</reference>
<sequence>MSRSAPCRFVGEEGAGAILPGAVARRGTGGRPEEGSLPGPPACRTREQRLLLWFELSMAVVIRLQGLPVVAGPVDIRHFFSGLNIPDGGVHIIGGEIGEAFIIFATDEDARRAMSCSGGFIKDSLIELFLSSKTEMQNTIEMSRKRFDRGGRDLAGCKRPGAGASGAAGLSSLSNLVEAIKKGMSKAGADHPEAGFHTNGTRHGDSGARKEARTFQSDDRYLFLHGMPYSVTEGEVHAFFSGLRVDGVILLKHHNGRNNGDGFVKFATSHDALGGLQRHRHYMGPRFVEISPASQQQWVECGGGPDLEMEVGRIRSKERSPPRGMNDLRLKKRSRSRSPRRLRTRSRSPRGHGFYVHLKNLSLSTEKKDIKAFFRNIDLTSNQIKFLYKDQKRTRSAFVMFKTPRDYNEALCLHKAVLRQRPVHIDPISKKTMLKFIDAYEGRGLGAADRERPPQAVPDRSYREGYPGPRLCIYIRNFPFDVTKIEVQKFFAGFSVEEEDVYLLYDDKGVGLGEALVRFRSEGQALEAETLNRKRFLGTEVLLRLISEKQMREFGVNVPLTPSEEMQEHSQAYGRDGRLRSVDGQGPPTSPFGPPGSFRRPPDDFGPPDGFRPPPEEFLCPPEEFRGPRPFMSFGREGEPFGRFEFGKTHPGGFPEGRFLPDPNFSGGPGRITPIKIRNLPFKATVNEILDFFHGYRVIPESVSIQLNEQGLPSGDAIVAMTDYDEAVAAVDELNDRPVGPRKVKLILL</sequence>
<evidence type="ECO:0000256" key="2">
    <source>
        <dbReference type="ARBA" id="ARBA00022737"/>
    </source>
</evidence>
<evidence type="ECO:0000259" key="6">
    <source>
        <dbReference type="PROSITE" id="PS50102"/>
    </source>
</evidence>
<evidence type="ECO:0000313" key="8">
    <source>
        <dbReference type="Proteomes" id="UP000002279"/>
    </source>
</evidence>
<feature type="compositionally biased region" description="Basic and acidic residues" evidence="5">
    <location>
        <begin position="312"/>
        <end position="329"/>
    </location>
</feature>
<dbReference type="FunCoup" id="F7DR02">
    <property type="interactions" value="2171"/>
</dbReference>
<feature type="compositionally biased region" description="Basic residues" evidence="5">
    <location>
        <begin position="330"/>
        <end position="350"/>
    </location>
</feature>
<dbReference type="SMART" id="SM00360">
    <property type="entry name" value="RRM"/>
    <property type="match status" value="5"/>
</dbReference>
<dbReference type="InterPro" id="IPR050666">
    <property type="entry name" value="ESRP"/>
</dbReference>
<protein>
    <recommendedName>
        <fullName evidence="6">RRM domain-containing protein</fullName>
    </recommendedName>
</protein>
<dbReference type="AlphaFoldDB" id="F7DR02"/>